<evidence type="ECO:0000313" key="1">
    <source>
        <dbReference type="EMBL" id="MFD2733313.1"/>
    </source>
</evidence>
<evidence type="ECO:0000313" key="2">
    <source>
        <dbReference type="Proteomes" id="UP001597546"/>
    </source>
</evidence>
<proteinExistence type="predicted"/>
<organism evidence="1 2">
    <name type="scientific">Pedobacter alpinus</name>
    <dbReference type="NCBI Taxonomy" id="1590643"/>
    <lineage>
        <taxon>Bacteria</taxon>
        <taxon>Pseudomonadati</taxon>
        <taxon>Bacteroidota</taxon>
        <taxon>Sphingobacteriia</taxon>
        <taxon>Sphingobacteriales</taxon>
        <taxon>Sphingobacteriaceae</taxon>
        <taxon>Pedobacter</taxon>
    </lineage>
</organism>
<evidence type="ECO:0008006" key="3">
    <source>
        <dbReference type="Google" id="ProtNLM"/>
    </source>
</evidence>
<name>A0ABW5TWS3_9SPHI</name>
<comment type="caution">
    <text evidence="1">The sequence shown here is derived from an EMBL/GenBank/DDBJ whole genome shotgun (WGS) entry which is preliminary data.</text>
</comment>
<sequence length="182" mass="21333">MVQKSQILTLEIPAQVSSYKIIIETCCNFISDFSPLANDFKRVAKFKLVIMELLTNAMKHCKITSFLELHYTNNELTIRKRDGGSRFTFKDFDTDEHYHFPLVNFKEPTTIQALLGNNYQLGVTLKSEHLVEFLEPPEIDYLNISEIPENFGLMIIKQCSDEFHYYYNPDKEENVFEVLLKF</sequence>
<dbReference type="RefSeq" id="WP_379046274.1">
    <property type="nucleotide sequence ID" value="NZ_JBHSKW010000058.1"/>
</dbReference>
<dbReference type="Proteomes" id="UP001597546">
    <property type="component" value="Unassembled WGS sequence"/>
</dbReference>
<keyword evidence="2" id="KW-1185">Reference proteome</keyword>
<accession>A0ABW5TWS3</accession>
<dbReference type="EMBL" id="JBHULV010000052">
    <property type="protein sequence ID" value="MFD2733313.1"/>
    <property type="molecule type" value="Genomic_DNA"/>
</dbReference>
<gene>
    <name evidence="1" type="ORF">ACFSSE_16500</name>
</gene>
<protein>
    <recommendedName>
        <fullName evidence="3">Histidine kinase/HSP90-like ATPase domain-containing protein</fullName>
    </recommendedName>
</protein>
<reference evidence="2" key="1">
    <citation type="journal article" date="2019" name="Int. J. Syst. Evol. Microbiol.">
        <title>The Global Catalogue of Microorganisms (GCM) 10K type strain sequencing project: providing services to taxonomists for standard genome sequencing and annotation.</title>
        <authorList>
            <consortium name="The Broad Institute Genomics Platform"/>
            <consortium name="The Broad Institute Genome Sequencing Center for Infectious Disease"/>
            <person name="Wu L."/>
            <person name="Ma J."/>
        </authorList>
    </citation>
    <scope>NUCLEOTIDE SEQUENCE [LARGE SCALE GENOMIC DNA]</scope>
    <source>
        <strain evidence="2">KCTC 42456</strain>
    </source>
</reference>